<protein>
    <submittedName>
        <fullName evidence="1">Uncharacterized protein</fullName>
    </submittedName>
</protein>
<proteinExistence type="predicted"/>
<dbReference type="Proteomes" id="UP000828390">
    <property type="component" value="Unassembled WGS sequence"/>
</dbReference>
<name>A0A9D4CUM7_DREPO</name>
<evidence type="ECO:0000313" key="2">
    <source>
        <dbReference type="Proteomes" id="UP000828390"/>
    </source>
</evidence>
<reference evidence="1" key="1">
    <citation type="journal article" date="2019" name="bioRxiv">
        <title>The Genome of the Zebra Mussel, Dreissena polymorpha: A Resource for Invasive Species Research.</title>
        <authorList>
            <person name="McCartney M.A."/>
            <person name="Auch B."/>
            <person name="Kono T."/>
            <person name="Mallez S."/>
            <person name="Zhang Y."/>
            <person name="Obille A."/>
            <person name="Becker A."/>
            <person name="Abrahante J.E."/>
            <person name="Garbe J."/>
            <person name="Badalamenti J.P."/>
            <person name="Herman A."/>
            <person name="Mangelson H."/>
            <person name="Liachko I."/>
            <person name="Sullivan S."/>
            <person name="Sone E.D."/>
            <person name="Koren S."/>
            <person name="Silverstein K.A.T."/>
            <person name="Beckman K.B."/>
            <person name="Gohl D.M."/>
        </authorList>
    </citation>
    <scope>NUCLEOTIDE SEQUENCE</scope>
    <source>
        <strain evidence="1">Duluth1</strain>
        <tissue evidence="1">Whole animal</tissue>
    </source>
</reference>
<gene>
    <name evidence="1" type="ORF">DPMN_057089</name>
</gene>
<keyword evidence="2" id="KW-1185">Reference proteome</keyword>
<dbReference type="EMBL" id="JAIWYP010000012">
    <property type="protein sequence ID" value="KAH3731084.1"/>
    <property type="molecule type" value="Genomic_DNA"/>
</dbReference>
<reference evidence="1" key="2">
    <citation type="submission" date="2020-11" db="EMBL/GenBank/DDBJ databases">
        <authorList>
            <person name="McCartney M.A."/>
            <person name="Auch B."/>
            <person name="Kono T."/>
            <person name="Mallez S."/>
            <person name="Becker A."/>
            <person name="Gohl D.M."/>
            <person name="Silverstein K.A.T."/>
            <person name="Koren S."/>
            <person name="Bechman K.B."/>
            <person name="Herman A."/>
            <person name="Abrahante J.E."/>
            <person name="Garbe J."/>
        </authorList>
    </citation>
    <scope>NUCLEOTIDE SEQUENCE</scope>
    <source>
        <strain evidence="1">Duluth1</strain>
        <tissue evidence="1">Whole animal</tissue>
    </source>
</reference>
<dbReference type="AlphaFoldDB" id="A0A9D4CUM7"/>
<accession>A0A9D4CUM7</accession>
<comment type="caution">
    <text evidence="1">The sequence shown here is derived from an EMBL/GenBank/DDBJ whole genome shotgun (WGS) entry which is preliminary data.</text>
</comment>
<organism evidence="1 2">
    <name type="scientific">Dreissena polymorpha</name>
    <name type="common">Zebra mussel</name>
    <name type="synonym">Mytilus polymorpha</name>
    <dbReference type="NCBI Taxonomy" id="45954"/>
    <lineage>
        <taxon>Eukaryota</taxon>
        <taxon>Metazoa</taxon>
        <taxon>Spiralia</taxon>
        <taxon>Lophotrochozoa</taxon>
        <taxon>Mollusca</taxon>
        <taxon>Bivalvia</taxon>
        <taxon>Autobranchia</taxon>
        <taxon>Heteroconchia</taxon>
        <taxon>Euheterodonta</taxon>
        <taxon>Imparidentia</taxon>
        <taxon>Neoheterodontei</taxon>
        <taxon>Myida</taxon>
        <taxon>Dreissenoidea</taxon>
        <taxon>Dreissenidae</taxon>
        <taxon>Dreissena</taxon>
    </lineage>
</organism>
<sequence>MNLLKNFTPKQKPPTVRLSTWYFNFIKPIVRKYNTNFHPVQAYRCESEESQQPLGQVYCEVLTASQLALL</sequence>
<evidence type="ECO:0000313" key="1">
    <source>
        <dbReference type="EMBL" id="KAH3731084.1"/>
    </source>
</evidence>